<evidence type="ECO:0000256" key="5">
    <source>
        <dbReference type="RuleBase" id="RU003888"/>
    </source>
</evidence>
<feature type="region of interest" description="Disordered" evidence="6">
    <location>
        <begin position="155"/>
        <end position="175"/>
    </location>
</feature>
<feature type="compositionally biased region" description="Gly residues" evidence="6">
    <location>
        <begin position="22"/>
        <end position="38"/>
    </location>
</feature>
<organism evidence="8 9">
    <name type="scientific">Pyxidicoccus fallax</name>
    <dbReference type="NCBI Taxonomy" id="394095"/>
    <lineage>
        <taxon>Bacteria</taxon>
        <taxon>Pseudomonadati</taxon>
        <taxon>Myxococcota</taxon>
        <taxon>Myxococcia</taxon>
        <taxon>Myxococcales</taxon>
        <taxon>Cystobacterineae</taxon>
        <taxon>Myxococcaceae</taxon>
        <taxon>Pyxidicoccus</taxon>
    </lineage>
</organism>
<dbReference type="InterPro" id="IPR030878">
    <property type="entry name" value="Ribosomal_uL15"/>
</dbReference>
<reference evidence="8 9" key="1">
    <citation type="submission" date="2020-04" db="EMBL/GenBank/DDBJ databases">
        <title>Draft genome of Pyxidicoccus fallax type strain.</title>
        <authorList>
            <person name="Whitworth D.E."/>
        </authorList>
    </citation>
    <scope>NUCLEOTIDE SEQUENCE [LARGE SCALE GENOMIC DNA]</scope>
    <source>
        <strain evidence="8 9">DSM 14698</strain>
    </source>
</reference>
<feature type="compositionally biased region" description="Low complexity" evidence="6">
    <location>
        <begin position="160"/>
        <end position="169"/>
    </location>
</feature>
<dbReference type="GO" id="GO:0003735">
    <property type="term" value="F:structural constituent of ribosome"/>
    <property type="evidence" value="ECO:0007669"/>
    <property type="project" value="InterPro"/>
</dbReference>
<evidence type="ECO:0000256" key="6">
    <source>
        <dbReference type="SAM" id="MobiDB-lite"/>
    </source>
</evidence>
<dbReference type="GO" id="GO:0019843">
    <property type="term" value="F:rRNA binding"/>
    <property type="evidence" value="ECO:0007669"/>
    <property type="project" value="UniProtKB-UniRule"/>
</dbReference>
<evidence type="ECO:0000256" key="4">
    <source>
        <dbReference type="HAMAP-Rule" id="MF_01341"/>
    </source>
</evidence>
<dbReference type="NCBIfam" id="TIGR01071">
    <property type="entry name" value="rplO_bact"/>
    <property type="match status" value="1"/>
</dbReference>
<dbReference type="RefSeq" id="WP_169349380.1">
    <property type="nucleotide sequence ID" value="NZ_JABBJJ010000227.1"/>
</dbReference>
<evidence type="ECO:0000256" key="3">
    <source>
        <dbReference type="ARBA" id="ARBA00023274"/>
    </source>
</evidence>
<dbReference type="InterPro" id="IPR021131">
    <property type="entry name" value="Ribosomal_uL15/eL18"/>
</dbReference>
<gene>
    <name evidence="4 8" type="primary">rplO</name>
    <name evidence="8" type="ORF">HG543_35640</name>
</gene>
<evidence type="ECO:0000256" key="1">
    <source>
        <dbReference type="ARBA" id="ARBA00007320"/>
    </source>
</evidence>
<protein>
    <recommendedName>
        <fullName evidence="4">Large ribosomal subunit protein uL15</fullName>
    </recommendedName>
</protein>
<dbReference type="PANTHER" id="PTHR12934">
    <property type="entry name" value="50S RIBOSOMAL PROTEIN L15"/>
    <property type="match status" value="1"/>
</dbReference>
<feature type="compositionally biased region" description="Basic residues" evidence="6">
    <location>
        <begin position="1"/>
        <end position="21"/>
    </location>
</feature>
<dbReference type="PROSITE" id="PS00475">
    <property type="entry name" value="RIBOSOMAL_L15"/>
    <property type="match status" value="1"/>
</dbReference>
<dbReference type="GO" id="GO:0006412">
    <property type="term" value="P:translation"/>
    <property type="evidence" value="ECO:0007669"/>
    <property type="project" value="UniProtKB-UniRule"/>
</dbReference>
<keyword evidence="9" id="KW-1185">Reference proteome</keyword>
<keyword evidence="4" id="KW-0699">rRNA-binding</keyword>
<feature type="region of interest" description="Disordered" evidence="6">
    <location>
        <begin position="1"/>
        <end position="56"/>
    </location>
</feature>
<evidence type="ECO:0000313" key="8">
    <source>
        <dbReference type="EMBL" id="NMO20156.1"/>
    </source>
</evidence>
<proteinExistence type="inferred from homology"/>
<dbReference type="HAMAP" id="MF_01341">
    <property type="entry name" value="Ribosomal_uL15"/>
    <property type="match status" value="1"/>
</dbReference>
<comment type="caution">
    <text evidence="8">The sequence shown here is derived from an EMBL/GenBank/DDBJ whole genome shotgun (WGS) entry which is preliminary data.</text>
</comment>
<dbReference type="Proteomes" id="UP000518300">
    <property type="component" value="Unassembled WGS sequence"/>
</dbReference>
<keyword evidence="2 4" id="KW-0689">Ribosomal protein</keyword>
<evidence type="ECO:0000313" key="9">
    <source>
        <dbReference type="Proteomes" id="UP000518300"/>
    </source>
</evidence>
<keyword evidence="3 4" id="KW-0687">Ribonucleoprotein</keyword>
<keyword evidence="4" id="KW-0694">RNA-binding</keyword>
<accession>A0A848LQV7</accession>
<sequence length="175" mass="18566">MSTLHNLKRPSRSWHRKKRVGRGQGSGLGKTAGRGGKGQKARSGNMRFEGFEGGQSPLQRRLPKFGFNSPNRTVYAVVNLADVEAHFDAGATVDEAALKQVGLVKGRYDGVKLLAQGGLTKKVTVRVHKASEAAKSAVQQAGGAVEELPLMVHKPESAAKAHAGKGVKAPRQPKA</sequence>
<comment type="subunit">
    <text evidence="4">Part of the 50S ribosomal subunit.</text>
</comment>
<dbReference type="InterPro" id="IPR001196">
    <property type="entry name" value="Ribosomal_uL15_CS"/>
</dbReference>
<dbReference type="AlphaFoldDB" id="A0A848LQV7"/>
<dbReference type="Pfam" id="PF00828">
    <property type="entry name" value="Ribosomal_L27A"/>
    <property type="match status" value="1"/>
</dbReference>
<dbReference type="EMBL" id="JABBJJ010000227">
    <property type="protein sequence ID" value="NMO20156.1"/>
    <property type="molecule type" value="Genomic_DNA"/>
</dbReference>
<dbReference type="Gene3D" id="3.100.10.10">
    <property type="match status" value="1"/>
</dbReference>
<evidence type="ECO:0000256" key="2">
    <source>
        <dbReference type="ARBA" id="ARBA00022980"/>
    </source>
</evidence>
<evidence type="ECO:0000259" key="7">
    <source>
        <dbReference type="Pfam" id="PF00828"/>
    </source>
</evidence>
<dbReference type="InterPro" id="IPR036227">
    <property type="entry name" value="Ribosomal_uL15/eL18_sf"/>
</dbReference>
<feature type="domain" description="Large ribosomal subunit protein uL15/eL18" evidence="7">
    <location>
        <begin position="77"/>
        <end position="146"/>
    </location>
</feature>
<comment type="similarity">
    <text evidence="1 4 5">Belongs to the universal ribosomal protein uL15 family.</text>
</comment>
<dbReference type="PANTHER" id="PTHR12934:SF11">
    <property type="entry name" value="LARGE RIBOSOMAL SUBUNIT PROTEIN UL15M"/>
    <property type="match status" value="1"/>
</dbReference>
<dbReference type="InterPro" id="IPR005749">
    <property type="entry name" value="Ribosomal_uL15_bac-type"/>
</dbReference>
<dbReference type="GO" id="GO:0022625">
    <property type="term" value="C:cytosolic large ribosomal subunit"/>
    <property type="evidence" value="ECO:0007669"/>
    <property type="project" value="TreeGrafter"/>
</dbReference>
<comment type="function">
    <text evidence="4">Binds to the 23S rRNA.</text>
</comment>
<dbReference type="SUPFAM" id="SSF52080">
    <property type="entry name" value="Ribosomal proteins L15p and L18e"/>
    <property type="match status" value="1"/>
</dbReference>
<name>A0A848LQV7_9BACT</name>